<evidence type="ECO:0000313" key="3">
    <source>
        <dbReference type="EMBL" id="RHY31613.1"/>
    </source>
</evidence>
<accession>A0A418B1B2</accession>
<dbReference type="Pfam" id="PF09066">
    <property type="entry name" value="B2-adapt-app_C"/>
    <property type="match status" value="2"/>
</dbReference>
<dbReference type="GO" id="GO:0030131">
    <property type="term" value="C:clathrin adaptor complex"/>
    <property type="evidence" value="ECO:0007669"/>
    <property type="project" value="InterPro"/>
</dbReference>
<protein>
    <recommendedName>
        <fullName evidence="2">FHA domain-containing protein</fullName>
    </recommendedName>
</protein>
<evidence type="ECO:0000256" key="1">
    <source>
        <dbReference type="SAM" id="MobiDB-lite"/>
    </source>
</evidence>
<feature type="region of interest" description="Disordered" evidence="1">
    <location>
        <begin position="311"/>
        <end position="340"/>
    </location>
</feature>
<dbReference type="EMBL" id="QUSY01000200">
    <property type="protein sequence ID" value="RHY31613.1"/>
    <property type="molecule type" value="Genomic_DNA"/>
</dbReference>
<proteinExistence type="predicted"/>
<dbReference type="SMART" id="SM00240">
    <property type="entry name" value="FHA"/>
    <property type="match status" value="1"/>
</dbReference>
<dbReference type="InterPro" id="IPR008984">
    <property type="entry name" value="SMAD_FHA_dom_sf"/>
</dbReference>
<dbReference type="SUPFAM" id="SSF49879">
    <property type="entry name" value="SMAD/FHA domain"/>
    <property type="match status" value="1"/>
</dbReference>
<dbReference type="VEuPathDB" id="FungiDB:H310_07297"/>
<dbReference type="GO" id="GO:0016192">
    <property type="term" value="P:vesicle-mediated transport"/>
    <property type="evidence" value="ECO:0007669"/>
    <property type="project" value="InterPro"/>
</dbReference>
<dbReference type="InterPro" id="IPR015151">
    <property type="entry name" value="B-adaptin_app_sub_C"/>
</dbReference>
<name>A0A418B1B2_9STRA</name>
<dbReference type="InterPro" id="IPR012295">
    <property type="entry name" value="TBP_dom_sf"/>
</dbReference>
<evidence type="ECO:0000259" key="2">
    <source>
        <dbReference type="PROSITE" id="PS50006"/>
    </source>
</evidence>
<dbReference type="PROSITE" id="PS50006">
    <property type="entry name" value="FHA_DOMAIN"/>
    <property type="match status" value="1"/>
</dbReference>
<dbReference type="PANTHER" id="PTHR23308">
    <property type="entry name" value="NUCLEAR INHIBITOR OF PROTEIN PHOSPHATASE-1"/>
    <property type="match status" value="1"/>
</dbReference>
<feature type="domain" description="FHA" evidence="2">
    <location>
        <begin position="91"/>
        <end position="142"/>
    </location>
</feature>
<keyword evidence="4" id="KW-1185">Reference proteome</keyword>
<dbReference type="Gene3D" id="3.30.310.10">
    <property type="entry name" value="TATA-Binding Protein"/>
    <property type="match status" value="2"/>
</dbReference>
<dbReference type="Proteomes" id="UP000285060">
    <property type="component" value="Unassembled WGS sequence"/>
</dbReference>
<dbReference type="GO" id="GO:0006886">
    <property type="term" value="P:intracellular protein transport"/>
    <property type="evidence" value="ECO:0007669"/>
    <property type="project" value="InterPro"/>
</dbReference>
<dbReference type="AlphaFoldDB" id="A0A418B1B2"/>
<gene>
    <name evidence="3" type="ORF">DYB32_003331</name>
</gene>
<dbReference type="Gene3D" id="2.60.200.20">
    <property type="match status" value="1"/>
</dbReference>
<feature type="region of interest" description="Disordered" evidence="1">
    <location>
        <begin position="1"/>
        <end position="20"/>
    </location>
</feature>
<organism evidence="3 4">
    <name type="scientific">Aphanomyces invadans</name>
    <dbReference type="NCBI Taxonomy" id="157072"/>
    <lineage>
        <taxon>Eukaryota</taxon>
        <taxon>Sar</taxon>
        <taxon>Stramenopiles</taxon>
        <taxon>Oomycota</taxon>
        <taxon>Saprolegniomycetes</taxon>
        <taxon>Saprolegniales</taxon>
        <taxon>Verrucalvaceae</taxon>
        <taxon>Aphanomyces</taxon>
    </lineage>
</organism>
<sequence length="738" mass="80982">MVLQSQPSSNEDEFSRDSAATTRAAGGAVTTYAMTFQPPDWYVFPWSSVDNGMPWSRRIVYPSEASSAVRFDVMRASKTCGVCELGKKLMSIFGREQDGSDFVLANPSISRKHAAIVHCAKGGVYLVDLMSRHGTFVGKSKIPPHDPTLLHEGDIVTFGQSCRTYVLKGVDPKGLSQAPKRTWRRLSLPSFFAKDGSSTKKSPPAPKKCSDMTVKLVQKICSRRLTDDGIKEFTNQVSELDDEHVEEVAYLLVEKVRVNSSNAHRVVLALLEDHIGLDAFEDNLSTIVQVSQNNLNARKILQVIAEARLESGPHKNSVDSEDDDDEPEGERGGYAPPGAAVEEEVPYEPPVIPYVPPVAAIQPATAQQQRERVLSNEGKRLFVSAIEATSVEYQEDSEEEKEDEPAQSSGFNFIESTADSAPSAFGFLSTSGGHDAEELQADEEVVEDDAVALDVPSGFLTSPSMDPQDFENLWQSASASEEWAVDTVPSFHTDLMELCVTYLPHVKILASGRVGGVHKFYYYAEQASNGTIFMVEIQVIESVGEMSATFKWIELGLLYDDGHLLFIKLFKECLAPCYEVNHPRLAALLRRSSAATTAPLSAAAVVEESPSFVASLLPYPGLDPASFEALYLGAIPISELEDPDGRELSGMDSVIAQFQSKHLFCLASGSMESMDKFFFYAELVHVKWLFFVELSISRPDGAISALLKVHAPSASEREIEQISPHFVTLVEELLADIE</sequence>
<reference evidence="3 4" key="1">
    <citation type="submission" date="2018-08" db="EMBL/GenBank/DDBJ databases">
        <title>Aphanomyces genome sequencing and annotation.</title>
        <authorList>
            <person name="Minardi D."/>
            <person name="Oidtmann B."/>
            <person name="Van Der Giezen M."/>
            <person name="Studholme D.J."/>
        </authorList>
    </citation>
    <scope>NUCLEOTIDE SEQUENCE [LARGE SCALE GENOMIC DNA]</scope>
    <source>
        <strain evidence="3 4">NJM0002</strain>
    </source>
</reference>
<dbReference type="InterPro" id="IPR050923">
    <property type="entry name" value="Cell_Proc_Reg/RNA_Proc"/>
</dbReference>
<comment type="caution">
    <text evidence="3">The sequence shown here is derived from an EMBL/GenBank/DDBJ whole genome shotgun (WGS) entry which is preliminary data.</text>
</comment>
<dbReference type="InterPro" id="IPR000253">
    <property type="entry name" value="FHA_dom"/>
</dbReference>
<dbReference type="Pfam" id="PF00498">
    <property type="entry name" value="FHA"/>
    <property type="match status" value="1"/>
</dbReference>
<evidence type="ECO:0000313" key="4">
    <source>
        <dbReference type="Proteomes" id="UP000285060"/>
    </source>
</evidence>
<feature type="compositionally biased region" description="Acidic residues" evidence="1">
    <location>
        <begin position="319"/>
        <end position="328"/>
    </location>
</feature>